<dbReference type="InterPro" id="IPR020841">
    <property type="entry name" value="PKS_Beta-ketoAc_synthase_dom"/>
</dbReference>
<dbReference type="InterPro" id="IPR016039">
    <property type="entry name" value="Thiolase-like"/>
</dbReference>
<dbReference type="Proteomes" id="UP000887013">
    <property type="component" value="Unassembled WGS sequence"/>
</dbReference>
<accession>A0A8X6PSC2</accession>
<dbReference type="GO" id="GO:0004312">
    <property type="term" value="F:fatty acid synthase activity"/>
    <property type="evidence" value="ECO:0007669"/>
    <property type="project" value="TreeGrafter"/>
</dbReference>
<reference evidence="4" key="1">
    <citation type="submission" date="2020-08" db="EMBL/GenBank/DDBJ databases">
        <title>Multicomponent nature underlies the extraordinary mechanical properties of spider dragline silk.</title>
        <authorList>
            <person name="Kono N."/>
            <person name="Nakamura H."/>
            <person name="Mori M."/>
            <person name="Yoshida Y."/>
            <person name="Ohtoshi R."/>
            <person name="Malay A.D."/>
            <person name="Moran D.A.P."/>
            <person name="Tomita M."/>
            <person name="Numata K."/>
            <person name="Arakawa K."/>
        </authorList>
    </citation>
    <scope>NUCLEOTIDE SEQUENCE</scope>
</reference>
<dbReference type="InterPro" id="IPR050091">
    <property type="entry name" value="PKS_NRPS_Biosynth_Enz"/>
</dbReference>
<dbReference type="SUPFAM" id="SSF53901">
    <property type="entry name" value="Thiolase-like"/>
    <property type="match status" value="1"/>
</dbReference>
<evidence type="ECO:0000313" key="4">
    <source>
        <dbReference type="EMBL" id="GFT86571.1"/>
    </source>
</evidence>
<dbReference type="PANTHER" id="PTHR43775">
    <property type="entry name" value="FATTY ACID SYNTHASE"/>
    <property type="match status" value="1"/>
</dbReference>
<name>A0A8X6PSC2_NEPPI</name>
<dbReference type="EMBL" id="BMAW01024133">
    <property type="protein sequence ID" value="GFT86571.1"/>
    <property type="molecule type" value="Genomic_DNA"/>
</dbReference>
<keyword evidence="2" id="KW-0597">Phosphoprotein</keyword>
<dbReference type="OrthoDB" id="6511952at2759"/>
<dbReference type="AlphaFoldDB" id="A0A8X6PSC2"/>
<comment type="caution">
    <text evidence="4">The sequence shown here is derived from an EMBL/GenBank/DDBJ whole genome shotgun (WGS) entry which is preliminary data.</text>
</comment>
<protein>
    <submittedName>
        <fullName evidence="4">Highly reducing polyketide synthase AFT9-1</fullName>
    </submittedName>
</protein>
<evidence type="ECO:0000256" key="2">
    <source>
        <dbReference type="ARBA" id="ARBA00022553"/>
    </source>
</evidence>
<evidence type="ECO:0000256" key="1">
    <source>
        <dbReference type="ARBA" id="ARBA00022450"/>
    </source>
</evidence>
<dbReference type="InterPro" id="IPR014031">
    <property type="entry name" value="Ketoacyl_synth_C"/>
</dbReference>
<dbReference type="Pfam" id="PF02801">
    <property type="entry name" value="Ketoacyl-synt_C"/>
    <property type="match status" value="1"/>
</dbReference>
<dbReference type="PROSITE" id="PS52004">
    <property type="entry name" value="KS3_2"/>
    <property type="match status" value="1"/>
</dbReference>
<evidence type="ECO:0000313" key="5">
    <source>
        <dbReference type="Proteomes" id="UP000887013"/>
    </source>
</evidence>
<keyword evidence="5" id="KW-1185">Reference proteome</keyword>
<dbReference type="Gene3D" id="3.40.47.10">
    <property type="match status" value="1"/>
</dbReference>
<keyword evidence="1" id="KW-0596">Phosphopantetheine</keyword>
<proteinExistence type="predicted"/>
<evidence type="ECO:0000259" key="3">
    <source>
        <dbReference type="PROSITE" id="PS52004"/>
    </source>
</evidence>
<organism evidence="4 5">
    <name type="scientific">Nephila pilipes</name>
    <name type="common">Giant wood spider</name>
    <name type="synonym">Nephila maculata</name>
    <dbReference type="NCBI Taxonomy" id="299642"/>
    <lineage>
        <taxon>Eukaryota</taxon>
        <taxon>Metazoa</taxon>
        <taxon>Ecdysozoa</taxon>
        <taxon>Arthropoda</taxon>
        <taxon>Chelicerata</taxon>
        <taxon>Arachnida</taxon>
        <taxon>Araneae</taxon>
        <taxon>Araneomorphae</taxon>
        <taxon>Entelegynae</taxon>
        <taxon>Araneoidea</taxon>
        <taxon>Nephilidae</taxon>
        <taxon>Nephila</taxon>
    </lineage>
</organism>
<dbReference type="PANTHER" id="PTHR43775:SF37">
    <property type="entry name" value="SI:DKEY-61P9.11"/>
    <property type="match status" value="1"/>
</dbReference>
<gene>
    <name evidence="4" type="primary">AFT9-1</name>
    <name evidence="4" type="ORF">NPIL_546471</name>
</gene>
<feature type="domain" description="Ketosynthase family 3 (KS3)" evidence="3">
    <location>
        <begin position="1"/>
        <end position="113"/>
    </location>
</feature>
<sequence length="113" mass="12570">MQKQLFQDAYQECKLSPLKVQYVEAHGTGTVAGDPVELAAIADVFCLGREEPLWVGSVKSNMGHAESASGNIFLSNTYFLLVSSFFNINVRFGEDKSIKFIPISLLQRLIRTQ</sequence>
<dbReference type="GO" id="GO:0006633">
    <property type="term" value="P:fatty acid biosynthetic process"/>
    <property type="evidence" value="ECO:0007669"/>
    <property type="project" value="TreeGrafter"/>
</dbReference>